<reference evidence="1 2" key="1">
    <citation type="submission" date="2015-05" db="EMBL/GenBank/DDBJ databases">
        <title>A genomic and transcriptomic approach to investigate the blue pigment phenotype in Pseudomonas fluorescens.</title>
        <authorList>
            <person name="Andreani N.A."/>
            <person name="Cardazzo B."/>
        </authorList>
    </citation>
    <scope>NUCLEOTIDE SEQUENCE [LARGE SCALE GENOMIC DNA]</scope>
    <source>
        <strain evidence="1 2">Ps_22</strain>
    </source>
</reference>
<sequence>MVHAAMPTVEIARPRPRMFSGERKLSISSAHSTKMPTAAKSIAQLSSNARISRGLRAEGSALFWIVMVVSQFARPRGKASCSRLDSVACSRSCSPRRAPSHSTRMRSEMPITSIRSLDTTITAIPLAARLWMIW</sequence>
<comment type="caution">
    <text evidence="1">The sequence shown here is derived from an EMBL/GenBank/DDBJ whole genome shotgun (WGS) entry which is preliminary data.</text>
</comment>
<proteinExistence type="predicted"/>
<evidence type="ECO:0000313" key="2">
    <source>
        <dbReference type="Proteomes" id="UP000061348"/>
    </source>
</evidence>
<organism evidence="1 2">
    <name type="scientific">Pseudomonas fluorescens</name>
    <dbReference type="NCBI Taxonomy" id="294"/>
    <lineage>
        <taxon>Bacteria</taxon>
        <taxon>Pseudomonadati</taxon>
        <taxon>Pseudomonadota</taxon>
        <taxon>Gammaproteobacteria</taxon>
        <taxon>Pseudomonadales</taxon>
        <taxon>Pseudomonadaceae</taxon>
        <taxon>Pseudomonas</taxon>
    </lineage>
</organism>
<accession>A0A109LBY7</accession>
<evidence type="ECO:0000313" key="1">
    <source>
        <dbReference type="EMBL" id="KWV84724.1"/>
    </source>
</evidence>
<dbReference type="AlphaFoldDB" id="A0A109LBY7"/>
<name>A0A109LBY7_PSEFL</name>
<protein>
    <submittedName>
        <fullName evidence="1">Uncharacterized protein</fullName>
    </submittedName>
</protein>
<dbReference type="EMBL" id="LCYA01000154">
    <property type="protein sequence ID" value="KWV84724.1"/>
    <property type="molecule type" value="Genomic_DNA"/>
</dbReference>
<gene>
    <name evidence="1" type="ORF">PFLmoz3_05762</name>
</gene>
<dbReference type="Proteomes" id="UP000061348">
    <property type="component" value="Unassembled WGS sequence"/>
</dbReference>